<dbReference type="PANTHER" id="PTHR31209">
    <property type="entry name" value="COFACTOR-INDEPENDENT PHOSPHOGLYCERATE MUTASE"/>
    <property type="match status" value="1"/>
</dbReference>
<feature type="domain" description="Metalloenzyme" evidence="6">
    <location>
        <begin position="5"/>
        <end position="404"/>
    </location>
</feature>
<dbReference type="Proteomes" id="UP000006250">
    <property type="component" value="Unassembled WGS sequence"/>
</dbReference>
<dbReference type="InterPro" id="IPR004456">
    <property type="entry name" value="Pglycerate_mutase_ApgM"/>
</dbReference>
<dbReference type="Pfam" id="PF01676">
    <property type="entry name" value="Metalloenzyme"/>
    <property type="match status" value="1"/>
</dbReference>
<comment type="catalytic activity">
    <reaction evidence="1">
        <text>(2R)-2-phosphoglycerate = (2R)-3-phosphoglycerate</text>
        <dbReference type="Rhea" id="RHEA:15901"/>
        <dbReference type="ChEBI" id="CHEBI:58272"/>
        <dbReference type="ChEBI" id="CHEBI:58289"/>
        <dbReference type="EC" id="5.4.2.12"/>
    </reaction>
</comment>
<keyword evidence="7" id="KW-0413">Isomerase</keyword>
<dbReference type="Gene3D" id="3.30.70.2130">
    <property type="entry name" value="Metalloenzyme domain"/>
    <property type="match status" value="1"/>
</dbReference>
<keyword evidence="5" id="KW-0324">Glycolysis</keyword>
<dbReference type="AlphaFoldDB" id="E1JUI0"/>
<dbReference type="InterPro" id="IPR042253">
    <property type="entry name" value="Pglycerate_mutase_ApgM_sf"/>
</dbReference>
<dbReference type="Gene3D" id="3.40.720.10">
    <property type="entry name" value="Alkaline Phosphatase, subunit A"/>
    <property type="match status" value="2"/>
</dbReference>
<dbReference type="InterPro" id="IPR006124">
    <property type="entry name" value="Metalloenzyme"/>
</dbReference>
<dbReference type="Pfam" id="PF10143">
    <property type="entry name" value="PhosphMutase"/>
    <property type="match status" value="1"/>
</dbReference>
<proteinExistence type="inferred from homology"/>
<gene>
    <name evidence="7" type="ORF">DesfrDRAFT_1279</name>
</gene>
<evidence type="ECO:0000313" key="8">
    <source>
        <dbReference type="Proteomes" id="UP000006250"/>
    </source>
</evidence>
<dbReference type="EMBL" id="AECZ01000006">
    <property type="protein sequence ID" value="EFL52110.1"/>
    <property type="molecule type" value="Genomic_DNA"/>
</dbReference>
<dbReference type="STRING" id="596151.DesfrDRAFT_1279"/>
<accession>E1JUI0</accession>
<dbReference type="PANTHER" id="PTHR31209:SF0">
    <property type="entry name" value="METALLOENZYME DOMAIN-CONTAINING PROTEIN"/>
    <property type="match status" value="1"/>
</dbReference>
<comment type="caution">
    <text evidence="7">The sequence shown here is derived from an EMBL/GenBank/DDBJ whole genome shotgun (WGS) entry which is preliminary data.</text>
</comment>
<reference evidence="7 8" key="1">
    <citation type="submission" date="2010-08" db="EMBL/GenBank/DDBJ databases">
        <title>The draft genome of Desulfovibrio fructosovorans JJ.</title>
        <authorList>
            <consortium name="US DOE Joint Genome Institute (JGI-PGF)"/>
            <person name="Lucas S."/>
            <person name="Copeland A."/>
            <person name="Lapidus A."/>
            <person name="Cheng J.-F."/>
            <person name="Bruce D."/>
            <person name="Goodwin L."/>
            <person name="Pitluck S."/>
            <person name="Land M.L."/>
            <person name="Hauser L."/>
            <person name="Chang Y.-J."/>
            <person name="Jeffries C."/>
            <person name="Wall J.D."/>
            <person name="Stahl D.A."/>
            <person name="Arkin A.P."/>
            <person name="Dehal P."/>
            <person name="Stolyar S.M."/>
            <person name="Hazen T.C."/>
            <person name="Woyke T.J."/>
        </authorList>
    </citation>
    <scope>NUCLEOTIDE SEQUENCE [LARGE SCALE GENOMIC DNA]</scope>
    <source>
        <strain evidence="7 8">JJ</strain>
    </source>
</reference>
<evidence type="ECO:0000256" key="2">
    <source>
        <dbReference type="ARBA" id="ARBA00002315"/>
    </source>
</evidence>
<comment type="similarity">
    <text evidence="4">Belongs to the BPG-independent phosphoglycerate mutase family. A-PGAM subfamily.</text>
</comment>
<keyword evidence="8" id="KW-1185">Reference proteome</keyword>
<organism evidence="7 8">
    <name type="scientific">Solidesulfovibrio fructosivorans JJ]</name>
    <dbReference type="NCBI Taxonomy" id="596151"/>
    <lineage>
        <taxon>Bacteria</taxon>
        <taxon>Pseudomonadati</taxon>
        <taxon>Thermodesulfobacteriota</taxon>
        <taxon>Desulfovibrionia</taxon>
        <taxon>Desulfovibrionales</taxon>
        <taxon>Desulfovibrionaceae</taxon>
        <taxon>Solidesulfovibrio</taxon>
    </lineage>
</organism>
<evidence type="ECO:0000256" key="1">
    <source>
        <dbReference type="ARBA" id="ARBA00000370"/>
    </source>
</evidence>
<dbReference type="CDD" id="cd16011">
    <property type="entry name" value="iPGM_like"/>
    <property type="match status" value="1"/>
</dbReference>
<dbReference type="GO" id="GO:0046872">
    <property type="term" value="F:metal ion binding"/>
    <property type="evidence" value="ECO:0007669"/>
    <property type="project" value="InterPro"/>
</dbReference>
<comment type="pathway">
    <text evidence="3">Carbohydrate degradation.</text>
</comment>
<keyword evidence="7" id="KW-0670">Pyruvate</keyword>
<evidence type="ECO:0000256" key="3">
    <source>
        <dbReference type="ARBA" id="ARBA00004921"/>
    </source>
</evidence>
<dbReference type="OrthoDB" id="9804453at2"/>
<evidence type="ECO:0000256" key="5">
    <source>
        <dbReference type="ARBA" id="ARBA00023152"/>
    </source>
</evidence>
<dbReference type="InterPro" id="IPR017850">
    <property type="entry name" value="Alkaline_phosphatase_core_sf"/>
</dbReference>
<dbReference type="EC" id="5.4.2.-" evidence="7"/>
<dbReference type="eggNOG" id="COG3635">
    <property type="taxonomic scope" value="Bacteria"/>
</dbReference>
<dbReference type="PIRSF" id="PIRSF006392">
    <property type="entry name" value="IPGAM_arch"/>
    <property type="match status" value="1"/>
</dbReference>
<dbReference type="GO" id="GO:0004619">
    <property type="term" value="F:phosphoglycerate mutase activity"/>
    <property type="evidence" value="ECO:0007669"/>
    <property type="project" value="UniProtKB-EC"/>
</dbReference>
<evidence type="ECO:0000256" key="4">
    <source>
        <dbReference type="ARBA" id="ARBA00005524"/>
    </source>
</evidence>
<name>E1JUI0_SOLFR</name>
<dbReference type="SUPFAM" id="SSF53649">
    <property type="entry name" value="Alkaline phosphatase-like"/>
    <property type="match status" value="1"/>
</dbReference>
<protein>
    <submittedName>
        <fullName evidence="7">Phosphonopyruvate decarboxylase-related protein</fullName>
        <ecNumber evidence="7">5.4.2.-</ecNumber>
    </submittedName>
</protein>
<evidence type="ECO:0000259" key="6">
    <source>
        <dbReference type="Pfam" id="PF01676"/>
    </source>
</evidence>
<dbReference type="RefSeq" id="WP_005992200.1">
    <property type="nucleotide sequence ID" value="NZ_AECZ01000006.1"/>
</dbReference>
<dbReference type="GO" id="GO:0006096">
    <property type="term" value="P:glycolytic process"/>
    <property type="evidence" value="ECO:0007669"/>
    <property type="project" value="UniProtKB-KW"/>
</dbReference>
<sequence>MPRCCVLVVLDGLGDRSHAVLGGRTPLEAAATPHLDRIAASGANGLYHAGFLGQALPSENAHFAMFGYAPEEFPGRGYLEALGLGLSPEPDTVYLLTHFCNARAENGCLRLFRDKPEKPSPDEADALFAAVAAFSFEGITVRLHRDRGLFGVLTMDGDVSPEVTDTNPMVDGLFVPEPEPMAGADAAAAHTARALKAYLLHAWRVLGDHPVNRARRAAGLTPVNALVTQRAGRRRDLPPFAERFGLRPLSITSGTLFAGLARAIGFDFLATPDTADPGADLEKRLTLAARAAADYGFIHVHTKAPDVAAHTKDPRAKRAVIEALDAAIGRAAGPLLGDPDILFVVTADHSTPSCGPLIHGGEPVPLTFHGQGQRVDAVTRFDEIAAAGGCLGCVRGRELPYLILNGLERARLAGIRDTPRPPACYPGPVTPMRLEKP</sequence>
<evidence type="ECO:0000313" key="7">
    <source>
        <dbReference type="EMBL" id="EFL52110.1"/>
    </source>
</evidence>
<comment type="function">
    <text evidence="2">Catalyzes the interconversion of 2-phosphoglycerate and 3-phosphoglycerate.</text>
</comment>